<protein>
    <submittedName>
        <fullName evidence="4">SecY-interacting protein</fullName>
    </submittedName>
</protein>
<organism evidence="4 5">
    <name type="scientific">OM182 bacterium MED-G24</name>
    <dbReference type="NCBI Taxonomy" id="1986255"/>
    <lineage>
        <taxon>Bacteria</taxon>
        <taxon>Pseudomonadati</taxon>
        <taxon>Pseudomonadota</taxon>
        <taxon>Gammaproteobacteria</taxon>
        <taxon>OMG group</taxon>
        <taxon>OM182 clade</taxon>
    </lineage>
</organism>
<dbReference type="InterPro" id="IPR038228">
    <property type="entry name" value="Syd_sf"/>
</dbReference>
<evidence type="ECO:0000313" key="4">
    <source>
        <dbReference type="EMBL" id="PDH41947.1"/>
    </source>
</evidence>
<keyword evidence="1" id="KW-1003">Cell membrane</keyword>
<name>A0A2A5X0G4_9GAMM</name>
<evidence type="ECO:0000256" key="1">
    <source>
        <dbReference type="ARBA" id="ARBA00022475"/>
    </source>
</evidence>
<dbReference type="GO" id="GO:0009898">
    <property type="term" value="C:cytoplasmic side of plasma membrane"/>
    <property type="evidence" value="ECO:0007669"/>
    <property type="project" value="InterPro"/>
</dbReference>
<dbReference type="EMBL" id="NTKD01000002">
    <property type="protein sequence ID" value="PDH41947.1"/>
    <property type="molecule type" value="Genomic_DNA"/>
</dbReference>
<dbReference type="AlphaFoldDB" id="A0A2A5X0G4"/>
<evidence type="ECO:0000256" key="2">
    <source>
        <dbReference type="ARBA" id="ARBA00022519"/>
    </source>
</evidence>
<dbReference type="NCBIfam" id="NF003439">
    <property type="entry name" value="PRK04968.1"/>
    <property type="match status" value="1"/>
</dbReference>
<dbReference type="CDD" id="cd16323">
    <property type="entry name" value="Syd"/>
    <property type="match status" value="1"/>
</dbReference>
<evidence type="ECO:0000313" key="5">
    <source>
        <dbReference type="Proteomes" id="UP000219327"/>
    </source>
</evidence>
<dbReference type="Pfam" id="PF07348">
    <property type="entry name" value="Syd"/>
    <property type="match status" value="1"/>
</dbReference>
<sequence length="189" mass="21924">MQESATVKALRAFIDRAKIYLQKVADGRFTLPFDEEWRSPCEQEQSRGNTYWFPVEQRPNVSFERLSEALEVTLHPDICDYYQTFWSGSLGARDEQRDISLLQLWNHDDHERLMSNLIGHALEKRRLKHDFTIFFGTAEPDGERILSVHNRTGEVLLEYPGVEPFEVLASGLSEYLDTLTPVNTSPDIY</sequence>
<keyword evidence="2" id="KW-0997">Cell inner membrane</keyword>
<evidence type="ECO:0000256" key="3">
    <source>
        <dbReference type="ARBA" id="ARBA00023136"/>
    </source>
</evidence>
<dbReference type="Proteomes" id="UP000219327">
    <property type="component" value="Unassembled WGS sequence"/>
</dbReference>
<comment type="caution">
    <text evidence="4">The sequence shown here is derived from an EMBL/GenBank/DDBJ whole genome shotgun (WGS) entry which is preliminary data.</text>
</comment>
<reference evidence="4 5" key="1">
    <citation type="submission" date="2017-08" db="EMBL/GenBank/DDBJ databases">
        <title>Fine stratification of microbial communities through a metagenomic profile of the photic zone.</title>
        <authorList>
            <person name="Haro-Moreno J.M."/>
            <person name="Lopez-Perez M."/>
            <person name="De La Torre J."/>
            <person name="Picazo A."/>
            <person name="Camacho A."/>
            <person name="Rodriguez-Valera F."/>
        </authorList>
    </citation>
    <scope>NUCLEOTIDE SEQUENCE [LARGE SCALE GENOMIC DNA]</scope>
    <source>
        <strain evidence="4">MED-G24</strain>
    </source>
</reference>
<dbReference type="Gene3D" id="3.40.1580.20">
    <property type="entry name" value="Syd protein"/>
    <property type="match status" value="1"/>
</dbReference>
<accession>A0A2A5X0G4</accession>
<keyword evidence="3" id="KW-0472">Membrane</keyword>
<dbReference type="InterPro" id="IPR009948">
    <property type="entry name" value="Syd"/>
</dbReference>
<gene>
    <name evidence="4" type="ORF">CNE99_01045</name>
</gene>
<proteinExistence type="predicted"/>